<organism evidence="1 2">
    <name type="scientific">Psophocarpus tetragonolobus</name>
    <name type="common">Winged bean</name>
    <name type="synonym">Dolichos tetragonolobus</name>
    <dbReference type="NCBI Taxonomy" id="3891"/>
    <lineage>
        <taxon>Eukaryota</taxon>
        <taxon>Viridiplantae</taxon>
        <taxon>Streptophyta</taxon>
        <taxon>Embryophyta</taxon>
        <taxon>Tracheophyta</taxon>
        <taxon>Spermatophyta</taxon>
        <taxon>Magnoliopsida</taxon>
        <taxon>eudicotyledons</taxon>
        <taxon>Gunneridae</taxon>
        <taxon>Pentapetalae</taxon>
        <taxon>rosids</taxon>
        <taxon>fabids</taxon>
        <taxon>Fabales</taxon>
        <taxon>Fabaceae</taxon>
        <taxon>Papilionoideae</taxon>
        <taxon>50 kb inversion clade</taxon>
        <taxon>NPAAA clade</taxon>
        <taxon>indigoferoid/millettioid clade</taxon>
        <taxon>Phaseoleae</taxon>
        <taxon>Psophocarpus</taxon>
    </lineage>
</organism>
<sequence>MEVSDVADSIVNPLGSVLEPDELSFPQHLLIKPDEPAIVKVVLPKNYINGFRIDEIWTNACQMVEKNIVEISRHEKEGN</sequence>
<dbReference type="AlphaFoldDB" id="A0AAN9XPG3"/>
<proteinExistence type="predicted"/>
<evidence type="ECO:0000313" key="1">
    <source>
        <dbReference type="EMBL" id="KAK7401035.1"/>
    </source>
</evidence>
<accession>A0AAN9XPG3</accession>
<comment type="caution">
    <text evidence="1">The sequence shown here is derived from an EMBL/GenBank/DDBJ whole genome shotgun (WGS) entry which is preliminary data.</text>
</comment>
<gene>
    <name evidence="1" type="ORF">VNO78_12347</name>
</gene>
<keyword evidence="2" id="KW-1185">Reference proteome</keyword>
<reference evidence="1 2" key="1">
    <citation type="submission" date="2024-01" db="EMBL/GenBank/DDBJ databases">
        <title>The genomes of 5 underutilized Papilionoideae crops provide insights into root nodulation and disease resistanc.</title>
        <authorList>
            <person name="Jiang F."/>
        </authorList>
    </citation>
    <scope>NUCLEOTIDE SEQUENCE [LARGE SCALE GENOMIC DNA]</scope>
    <source>
        <strain evidence="1">DUOXIRENSHENG_FW03</strain>
        <tissue evidence="1">Leaves</tissue>
    </source>
</reference>
<protein>
    <submittedName>
        <fullName evidence="1">Uncharacterized protein</fullName>
    </submittedName>
</protein>
<dbReference type="Proteomes" id="UP001386955">
    <property type="component" value="Unassembled WGS sequence"/>
</dbReference>
<dbReference type="EMBL" id="JAYMYS010000003">
    <property type="protein sequence ID" value="KAK7401035.1"/>
    <property type="molecule type" value="Genomic_DNA"/>
</dbReference>
<name>A0AAN9XPG3_PSOTE</name>
<evidence type="ECO:0000313" key="2">
    <source>
        <dbReference type="Proteomes" id="UP001386955"/>
    </source>
</evidence>